<dbReference type="STRING" id="550983.A4R26_14230"/>
<gene>
    <name evidence="1" type="ORF">A4R26_14230</name>
</gene>
<dbReference type="Proteomes" id="UP000192276">
    <property type="component" value="Unassembled WGS sequence"/>
</dbReference>
<dbReference type="AlphaFoldDB" id="A0A1V9G4S2"/>
<comment type="caution">
    <text evidence="1">The sequence shown here is derived from an EMBL/GenBank/DDBJ whole genome shotgun (WGS) entry which is preliminary data.</text>
</comment>
<evidence type="ECO:0000313" key="2">
    <source>
        <dbReference type="Proteomes" id="UP000192276"/>
    </source>
</evidence>
<protein>
    <recommendedName>
        <fullName evidence="3">Outer membrane protein beta-barrel domain-containing protein</fullName>
    </recommendedName>
</protein>
<name>A0A1V9G4S2_9BACT</name>
<evidence type="ECO:0000313" key="1">
    <source>
        <dbReference type="EMBL" id="OQP65587.1"/>
    </source>
</evidence>
<proteinExistence type="predicted"/>
<reference evidence="2" key="1">
    <citation type="submission" date="2016-04" db="EMBL/GenBank/DDBJ databases">
        <authorList>
            <person name="Chen L."/>
            <person name="Zhuang W."/>
            <person name="Wang G."/>
        </authorList>
    </citation>
    <scope>NUCLEOTIDE SEQUENCE [LARGE SCALE GENOMIC DNA]</scope>
    <source>
        <strain evidence="2">208</strain>
    </source>
</reference>
<dbReference type="OrthoDB" id="978645at2"/>
<keyword evidence="2" id="KW-1185">Reference proteome</keyword>
<sequence length="173" mass="19063">MFPVRTGRKGGLLAKTNKYFQMKKISITLPVILLSILFCQRAAAQDYRFAAGVRLSNSSPTLSNAISGKFFATDKTAIEGLVAWGNRFGIGALIEIHNRFNTPGLSWYYGGGVYVGFQDSDTYLGPTGIIGLDYKFTNAPVNLSLDWKPELDIIPDINFIPDAFALTIRFALK</sequence>
<dbReference type="EMBL" id="LWBP01000067">
    <property type="protein sequence ID" value="OQP65587.1"/>
    <property type="molecule type" value="Genomic_DNA"/>
</dbReference>
<accession>A0A1V9G4S2</accession>
<evidence type="ECO:0008006" key="3">
    <source>
        <dbReference type="Google" id="ProtNLM"/>
    </source>
</evidence>
<dbReference type="RefSeq" id="WP_081163096.1">
    <property type="nucleotide sequence ID" value="NZ_LWBP01000067.1"/>
</dbReference>
<organism evidence="1 2">
    <name type="scientific">Niastella populi</name>
    <dbReference type="NCBI Taxonomy" id="550983"/>
    <lineage>
        <taxon>Bacteria</taxon>
        <taxon>Pseudomonadati</taxon>
        <taxon>Bacteroidota</taxon>
        <taxon>Chitinophagia</taxon>
        <taxon>Chitinophagales</taxon>
        <taxon>Chitinophagaceae</taxon>
        <taxon>Niastella</taxon>
    </lineage>
</organism>